<evidence type="ECO:0000313" key="4">
    <source>
        <dbReference type="EMBL" id="KAK2563285.1"/>
    </source>
</evidence>
<dbReference type="InterPro" id="IPR048350">
    <property type="entry name" value="S-Me-THD-like_C"/>
</dbReference>
<proteinExistence type="predicted"/>
<dbReference type="SUPFAM" id="SSF160991">
    <property type="entry name" value="CV3147-like"/>
    <property type="match status" value="1"/>
</dbReference>
<dbReference type="SUPFAM" id="SSF53067">
    <property type="entry name" value="Actin-like ATPase domain"/>
    <property type="match status" value="1"/>
</dbReference>
<protein>
    <submittedName>
        <fullName evidence="4">Acetophenone carboxylase alpha subunit</fullName>
    </submittedName>
</protein>
<evidence type="ECO:0000313" key="5">
    <source>
        <dbReference type="Proteomes" id="UP001249851"/>
    </source>
</evidence>
<dbReference type="Proteomes" id="UP001249851">
    <property type="component" value="Unassembled WGS sequence"/>
</dbReference>
<evidence type="ECO:0000259" key="3">
    <source>
        <dbReference type="Pfam" id="PF20906"/>
    </source>
</evidence>
<dbReference type="InterPro" id="IPR027479">
    <property type="entry name" value="S-Me-THD_N_sf"/>
</dbReference>
<dbReference type="InterPro" id="IPR002821">
    <property type="entry name" value="Hydantoinase_A"/>
</dbReference>
<reference evidence="4" key="2">
    <citation type="journal article" date="2023" name="Science">
        <title>Genomic signatures of disease resistance in endangered staghorn corals.</title>
        <authorList>
            <person name="Vollmer S.V."/>
            <person name="Selwyn J.D."/>
            <person name="Despard B.A."/>
            <person name="Roesel C.L."/>
        </authorList>
    </citation>
    <scope>NUCLEOTIDE SEQUENCE</scope>
    <source>
        <strain evidence="4">K2</strain>
    </source>
</reference>
<dbReference type="Gene3D" id="3.40.1610.10">
    <property type="entry name" value="CV3147-like domain"/>
    <property type="match status" value="1"/>
</dbReference>
<accession>A0AAD9V775</accession>
<reference evidence="4" key="1">
    <citation type="journal article" date="2023" name="G3 (Bethesda)">
        <title>Whole genome assembly and annotation of the endangered Caribbean coral Acropora cervicornis.</title>
        <authorList>
            <person name="Selwyn J.D."/>
            <person name="Vollmer S.V."/>
        </authorList>
    </citation>
    <scope>NUCLEOTIDE SEQUENCE</scope>
    <source>
        <strain evidence="4">K2</strain>
    </source>
</reference>
<dbReference type="Gene3D" id="2.40.390.10">
    <property type="entry name" value="CV3147-like"/>
    <property type="match status" value="1"/>
</dbReference>
<evidence type="ECO:0000259" key="2">
    <source>
        <dbReference type="Pfam" id="PF06032"/>
    </source>
</evidence>
<dbReference type="PANTHER" id="PTHR11365:SF10">
    <property type="entry name" value="HYDANTOINASE_OXOPROLINASE"/>
    <property type="match status" value="1"/>
</dbReference>
<organism evidence="4 5">
    <name type="scientific">Acropora cervicornis</name>
    <name type="common">Staghorn coral</name>
    <dbReference type="NCBI Taxonomy" id="6130"/>
    <lineage>
        <taxon>Eukaryota</taxon>
        <taxon>Metazoa</taxon>
        <taxon>Cnidaria</taxon>
        <taxon>Anthozoa</taxon>
        <taxon>Hexacorallia</taxon>
        <taxon>Scleractinia</taxon>
        <taxon>Astrocoeniina</taxon>
        <taxon>Acroporidae</taxon>
        <taxon>Acropora</taxon>
    </lineage>
</organism>
<dbReference type="Pfam" id="PF01968">
    <property type="entry name" value="Hydantoinase_A"/>
    <property type="match status" value="1"/>
</dbReference>
<gene>
    <name evidence="4" type="ORF">P5673_013648</name>
</gene>
<dbReference type="InterPro" id="IPR024071">
    <property type="entry name" value="S-Me-THD_C_sf"/>
</dbReference>
<dbReference type="InterPro" id="IPR010318">
    <property type="entry name" value="S-Me-THD_N"/>
</dbReference>
<feature type="domain" description="Hydantoinase A/oxoprolinase" evidence="1">
    <location>
        <begin position="1"/>
        <end position="160"/>
    </location>
</feature>
<keyword evidence="5" id="KW-1185">Reference proteome</keyword>
<dbReference type="Pfam" id="PF20906">
    <property type="entry name" value="S-Me-THD_C"/>
    <property type="match status" value="1"/>
</dbReference>
<comment type="caution">
    <text evidence="4">The sequence shown here is derived from an EMBL/GenBank/DDBJ whole genome shotgun (WGS) entry which is preliminary data.</text>
</comment>
<dbReference type="GO" id="GO:0016787">
    <property type="term" value="F:hydrolase activity"/>
    <property type="evidence" value="ECO:0007669"/>
    <property type="project" value="InterPro"/>
</dbReference>
<dbReference type="EMBL" id="JARQWQ010000026">
    <property type="protein sequence ID" value="KAK2563285.1"/>
    <property type="molecule type" value="Genomic_DNA"/>
</dbReference>
<dbReference type="Pfam" id="PF06032">
    <property type="entry name" value="S-Me-THD_N"/>
    <property type="match status" value="1"/>
</dbReference>
<evidence type="ECO:0000259" key="1">
    <source>
        <dbReference type="Pfam" id="PF01968"/>
    </source>
</evidence>
<dbReference type="InterPro" id="IPR045079">
    <property type="entry name" value="Oxoprolinase-like"/>
</dbReference>
<dbReference type="InterPro" id="IPR043129">
    <property type="entry name" value="ATPase_NBD"/>
</dbReference>
<feature type="domain" description="S-Me-THD N-terminal" evidence="2">
    <location>
        <begin position="293"/>
        <end position="456"/>
    </location>
</feature>
<name>A0AAD9V775_ACRCE</name>
<feature type="domain" description="S-Me-THD-like C-terminal" evidence="3">
    <location>
        <begin position="463"/>
        <end position="658"/>
    </location>
</feature>
<dbReference type="AlphaFoldDB" id="A0AAD9V775"/>
<sequence length="674" mass="71988">MNASLRPLYEQTEATLSTALMKLGLRCPFYFTRNDGYLISFELARRFPVLTFASGLTNSMRGAAFLSGVQNGIVIDIGGTTMHVGSIKDGFPTFLSAKTDVEDINFPMTGVQIVKFGGGSVVHQSKEGITVGQMLTNEALVFGGNALTATDIAVASGFIDLGDKEKVKDLSQNVKDEALEDIKKKIQAALDQAKSSDEDQPVIVVGGGGILVHPDNPVKLKGASKVICAQHFQVANAVGAAVAVQGKNTKESSPLQQASVLLQLAKIGVDETIEPSEPYIDPNTGDWILKEYDIECITLGAGIMACGGGGNAKIGRLRALASLKKNKEVRVIHPGKLGKVSKLTGPVAVVALMGDPMVVFERLISGQESASALKKMEGGHCPGDEPSPDTKPIALLCGEMGGISTTEPLAVGGDENVCILDADGMGRANPDLQMFLPYVYGCPVSFSAIGDEKGRTETYCAKSPEDMEEHYRTAIEGMGNVAGIAFTVDWKFVSKETCPLYSLSRLRKLGNTVLEARKNNQDPVKSIIKHEDGKILFHGKIVEVKNDSEGGFSKGTITIDGLNPEAEFKEKLYIAVKNENYLAYICDDHDGKTYLATVPDLISLVNEDGSAITTEMVQKGLKVCVIAMPCNPLWTTKEGMDAGGPAAFGFPDVPYKPVGKYKGYPPIPQIKTGR</sequence>
<dbReference type="PANTHER" id="PTHR11365">
    <property type="entry name" value="5-OXOPROLINASE RELATED"/>
    <property type="match status" value="1"/>
</dbReference>